<dbReference type="Gene3D" id="3.40.50.10420">
    <property type="entry name" value="NagB/RpiA/CoA transferase-like"/>
    <property type="match status" value="1"/>
</dbReference>
<dbReference type="Pfam" id="PF02589">
    <property type="entry name" value="LUD_dom"/>
    <property type="match status" value="1"/>
</dbReference>
<reference evidence="8" key="1">
    <citation type="submission" date="2023-03" db="EMBL/GenBank/DDBJ databases">
        <authorList>
            <person name="Steffen K."/>
            <person name="Cardenas P."/>
        </authorList>
    </citation>
    <scope>NUCLEOTIDE SEQUENCE</scope>
</reference>
<dbReference type="PANTHER" id="PTHR47153">
    <property type="entry name" value="LACTATE UTILIZATION PROTEIN B"/>
    <property type="match status" value="1"/>
</dbReference>
<feature type="domain" description="4Fe-4S ferredoxin-type" evidence="7">
    <location>
        <begin position="250"/>
        <end position="317"/>
    </location>
</feature>
<keyword evidence="2" id="KW-0411">Iron-sulfur</keyword>
<organism evidence="8 9">
    <name type="scientific">Geodia barretti</name>
    <name type="common">Barrett's horny sponge</name>
    <dbReference type="NCBI Taxonomy" id="519541"/>
    <lineage>
        <taxon>Eukaryota</taxon>
        <taxon>Metazoa</taxon>
        <taxon>Porifera</taxon>
        <taxon>Demospongiae</taxon>
        <taxon>Heteroscleromorpha</taxon>
        <taxon>Tetractinellida</taxon>
        <taxon>Astrophorina</taxon>
        <taxon>Geodiidae</taxon>
        <taxon>Geodia</taxon>
    </lineage>
</organism>
<dbReference type="SUPFAM" id="SSF100950">
    <property type="entry name" value="NagB/RpiA/CoA transferase-like"/>
    <property type="match status" value="1"/>
</dbReference>
<dbReference type="InterPro" id="IPR024185">
    <property type="entry name" value="FTHF_cligase-like_sf"/>
</dbReference>
<feature type="domain" description="LUD" evidence="5">
    <location>
        <begin position="29"/>
        <end position="235"/>
    </location>
</feature>
<dbReference type="InterPro" id="IPR037171">
    <property type="entry name" value="NagB/RpiA_transferase-like"/>
</dbReference>
<evidence type="ECO:0000256" key="3">
    <source>
        <dbReference type="ARBA" id="ARBA00022737"/>
    </source>
</evidence>
<sequence>MQALGDPEALRTQARAVKEQAIAQLDTYLEQFADNLDKLGAHVHWAHDDAEARDIITSIAQQAEAKVIVKGKSMAAEEIHLNPHLEELGYEVLETDLGEYIIQLAEETPSHIIAPAIHKTRQQIASLLHDKLGNPSFCAPMWASRGVNFAIADTGSIVLVTNEGNGRLSSTLPRVHIALMGMEKIIPRLDDLPVMLKVLTNSATGQKISSYVTMITGPRRAHDLDGPEELHVVVMDNGRSNILGSENREALYCLRCGACLNVCPIYQNIGGHAYGWVYPGPIGAVLTPLFTGLDTAKHLPRASTLCGACREACPVKINIPHMLLNLRRQSVSRGDASAGEGRLFSLWAWIMQRPGLYRLALRLARLGQTPFAQRGWLGKLPPPFHSWTKSRDFKAVAPQSFRERWQGTLQYEQPSHNGAGGGDV</sequence>
<dbReference type="AlphaFoldDB" id="A0AA35RK95"/>
<keyword evidence="3" id="KW-0677">Repeat</keyword>
<keyword evidence="9" id="KW-1185">Reference proteome</keyword>
<dbReference type="GO" id="GO:0006089">
    <property type="term" value="P:lactate metabolic process"/>
    <property type="evidence" value="ECO:0007669"/>
    <property type="project" value="InterPro"/>
</dbReference>
<evidence type="ECO:0000259" key="7">
    <source>
        <dbReference type="Pfam" id="PF13183"/>
    </source>
</evidence>
<keyword evidence="2" id="KW-0408">Iron</keyword>
<evidence type="ECO:0000313" key="9">
    <source>
        <dbReference type="Proteomes" id="UP001174909"/>
    </source>
</evidence>
<evidence type="ECO:0000259" key="6">
    <source>
        <dbReference type="Pfam" id="PF11870"/>
    </source>
</evidence>
<accession>A0AA35RK95</accession>
<keyword evidence="2" id="KW-0004">4Fe-4S</keyword>
<feature type="domain" description="Lactate utilization protein B C-terminal" evidence="6">
    <location>
        <begin position="335"/>
        <end position="406"/>
    </location>
</feature>
<dbReference type="InterPro" id="IPR009051">
    <property type="entry name" value="Helical_ferredxn"/>
</dbReference>
<evidence type="ECO:0000259" key="5">
    <source>
        <dbReference type="Pfam" id="PF02589"/>
    </source>
</evidence>
<dbReference type="Proteomes" id="UP001174909">
    <property type="component" value="Unassembled WGS sequence"/>
</dbReference>
<evidence type="ECO:0000256" key="1">
    <source>
        <dbReference type="ARBA" id="ARBA00022448"/>
    </source>
</evidence>
<dbReference type="InterPro" id="IPR003741">
    <property type="entry name" value="LUD_dom"/>
</dbReference>
<dbReference type="Gene3D" id="1.10.1060.10">
    <property type="entry name" value="Alpha-helical ferredoxin"/>
    <property type="match status" value="1"/>
</dbReference>
<proteinExistence type="predicted"/>
<dbReference type="SUPFAM" id="SSF46548">
    <property type="entry name" value="alpha-helical ferredoxin"/>
    <property type="match status" value="1"/>
</dbReference>
<keyword evidence="2" id="KW-0479">Metal-binding</keyword>
<dbReference type="Pfam" id="PF11870">
    <property type="entry name" value="LutB_C"/>
    <property type="match status" value="1"/>
</dbReference>
<evidence type="ECO:0000256" key="4">
    <source>
        <dbReference type="ARBA" id="ARBA00022982"/>
    </source>
</evidence>
<dbReference type="GO" id="GO:0051539">
    <property type="term" value="F:4 iron, 4 sulfur cluster binding"/>
    <property type="evidence" value="ECO:0007669"/>
    <property type="project" value="UniProtKB-KW"/>
</dbReference>
<dbReference type="InterPro" id="IPR024569">
    <property type="entry name" value="LutB_C"/>
</dbReference>
<evidence type="ECO:0000256" key="2">
    <source>
        <dbReference type="ARBA" id="ARBA00022485"/>
    </source>
</evidence>
<dbReference type="InterPro" id="IPR017900">
    <property type="entry name" value="4Fe4S_Fe_S_CS"/>
</dbReference>
<keyword evidence="4" id="KW-0249">Electron transport</keyword>
<dbReference type="EMBL" id="CASHTH010001236">
    <property type="protein sequence ID" value="CAI8013063.1"/>
    <property type="molecule type" value="Genomic_DNA"/>
</dbReference>
<comment type="caution">
    <text evidence="8">The sequence shown here is derived from an EMBL/GenBank/DDBJ whole genome shotgun (WGS) entry which is preliminary data.</text>
</comment>
<dbReference type="InterPro" id="IPR004452">
    <property type="entry name" value="LutB/LldF"/>
</dbReference>
<dbReference type="Pfam" id="PF13183">
    <property type="entry name" value="Fer4_8"/>
    <property type="match status" value="1"/>
</dbReference>
<dbReference type="PROSITE" id="PS00198">
    <property type="entry name" value="4FE4S_FER_1"/>
    <property type="match status" value="1"/>
</dbReference>
<dbReference type="PANTHER" id="PTHR47153:SF2">
    <property type="entry name" value="LACTATE UTILIZATION PROTEIN B"/>
    <property type="match status" value="1"/>
</dbReference>
<protein>
    <submittedName>
        <fullName evidence="8">Lactate utilization protein B</fullName>
    </submittedName>
</protein>
<gene>
    <name evidence="8" type="ORF">GBAR_LOCUS8333</name>
</gene>
<evidence type="ECO:0000313" key="8">
    <source>
        <dbReference type="EMBL" id="CAI8013063.1"/>
    </source>
</evidence>
<dbReference type="InterPro" id="IPR017896">
    <property type="entry name" value="4Fe4S_Fe-S-bd"/>
</dbReference>
<name>A0AA35RK95_GEOBA</name>
<keyword evidence="1" id="KW-0813">Transport</keyword>